<dbReference type="Gene3D" id="3.40.50.1820">
    <property type="entry name" value="alpha/beta hydrolase"/>
    <property type="match status" value="1"/>
</dbReference>
<proteinExistence type="predicted"/>
<protein>
    <submittedName>
        <fullName evidence="2">Alpha/beta fold hydrolase</fullName>
    </submittedName>
</protein>
<dbReference type="RefSeq" id="WP_380587054.1">
    <property type="nucleotide sequence ID" value="NZ_JBHSQJ010000105.1"/>
</dbReference>
<keyword evidence="3" id="KW-1185">Reference proteome</keyword>
<dbReference type="EMBL" id="JBHSQJ010000105">
    <property type="protein sequence ID" value="MFC5910242.1"/>
    <property type="molecule type" value="Genomic_DNA"/>
</dbReference>
<comment type="caution">
    <text evidence="2">The sequence shown here is derived from an EMBL/GenBank/DDBJ whole genome shotgun (WGS) entry which is preliminary data.</text>
</comment>
<dbReference type="Pfam" id="PF12697">
    <property type="entry name" value="Abhydrolase_6"/>
    <property type="match status" value="1"/>
</dbReference>
<name>A0ABW1G7X1_9ACTN</name>
<sequence length="246" mass="26286">MTDSHVPLLLLHAFPLNARMWQEQVTGLPELRTLTVDLYGRLDAEPSVDVMARLAAERLDAAGVERAVLGGLSMGGYVAMAFARAFPERVAGLLLADTKAVADTEAQTANRERIAQAVLARQSVRLLVDEQLPAPLLGARTPLERPELTAHVAAMMLEATPEAVAWAQRAMATRPDSFETLRGMDVPAAVVVGAEDTLTPVSDAEAMAEALPKAELTILQGAGHLSSLETPDSFNDTVRALFSRVA</sequence>
<evidence type="ECO:0000313" key="2">
    <source>
        <dbReference type="EMBL" id="MFC5910242.1"/>
    </source>
</evidence>
<dbReference type="InterPro" id="IPR050266">
    <property type="entry name" value="AB_hydrolase_sf"/>
</dbReference>
<dbReference type="InterPro" id="IPR029058">
    <property type="entry name" value="AB_hydrolase_fold"/>
</dbReference>
<evidence type="ECO:0000259" key="1">
    <source>
        <dbReference type="Pfam" id="PF12697"/>
    </source>
</evidence>
<gene>
    <name evidence="2" type="ORF">ACFP3V_23850</name>
</gene>
<evidence type="ECO:0000313" key="3">
    <source>
        <dbReference type="Proteomes" id="UP001596174"/>
    </source>
</evidence>
<dbReference type="SUPFAM" id="SSF53474">
    <property type="entry name" value="alpha/beta-Hydrolases"/>
    <property type="match status" value="1"/>
</dbReference>
<organism evidence="2 3">
    <name type="scientific">Streptacidiphilus monticola</name>
    <dbReference type="NCBI Taxonomy" id="2161674"/>
    <lineage>
        <taxon>Bacteria</taxon>
        <taxon>Bacillati</taxon>
        <taxon>Actinomycetota</taxon>
        <taxon>Actinomycetes</taxon>
        <taxon>Kitasatosporales</taxon>
        <taxon>Streptomycetaceae</taxon>
        <taxon>Streptacidiphilus</taxon>
    </lineage>
</organism>
<dbReference type="PANTHER" id="PTHR43798">
    <property type="entry name" value="MONOACYLGLYCEROL LIPASE"/>
    <property type="match status" value="1"/>
</dbReference>
<dbReference type="Proteomes" id="UP001596174">
    <property type="component" value="Unassembled WGS sequence"/>
</dbReference>
<feature type="domain" description="AB hydrolase-1" evidence="1">
    <location>
        <begin position="8"/>
        <end position="236"/>
    </location>
</feature>
<keyword evidence="2" id="KW-0378">Hydrolase</keyword>
<dbReference type="PRINTS" id="PR00111">
    <property type="entry name" value="ABHYDROLASE"/>
</dbReference>
<dbReference type="GO" id="GO:0016787">
    <property type="term" value="F:hydrolase activity"/>
    <property type="evidence" value="ECO:0007669"/>
    <property type="project" value="UniProtKB-KW"/>
</dbReference>
<dbReference type="InterPro" id="IPR000073">
    <property type="entry name" value="AB_hydrolase_1"/>
</dbReference>
<accession>A0ABW1G7X1</accession>
<reference evidence="3" key="1">
    <citation type="journal article" date="2019" name="Int. J. Syst. Evol. Microbiol.">
        <title>The Global Catalogue of Microorganisms (GCM) 10K type strain sequencing project: providing services to taxonomists for standard genome sequencing and annotation.</title>
        <authorList>
            <consortium name="The Broad Institute Genomics Platform"/>
            <consortium name="The Broad Institute Genome Sequencing Center for Infectious Disease"/>
            <person name="Wu L."/>
            <person name="Ma J."/>
        </authorList>
    </citation>
    <scope>NUCLEOTIDE SEQUENCE [LARGE SCALE GENOMIC DNA]</scope>
    <source>
        <strain evidence="3">JCM 4816</strain>
    </source>
</reference>